<keyword evidence="6 11" id="KW-0547">Nucleotide-binding</keyword>
<dbReference type="InterPro" id="IPR000623">
    <property type="entry name" value="Shikimate_kinase/TSH1"/>
</dbReference>
<comment type="catalytic activity">
    <reaction evidence="10 11">
        <text>shikimate + ATP = 3-phosphoshikimate + ADP + H(+)</text>
        <dbReference type="Rhea" id="RHEA:13121"/>
        <dbReference type="ChEBI" id="CHEBI:15378"/>
        <dbReference type="ChEBI" id="CHEBI:30616"/>
        <dbReference type="ChEBI" id="CHEBI:36208"/>
        <dbReference type="ChEBI" id="CHEBI:145989"/>
        <dbReference type="ChEBI" id="CHEBI:456216"/>
        <dbReference type="EC" id="2.7.1.71"/>
    </reaction>
</comment>
<evidence type="ECO:0000313" key="13">
    <source>
        <dbReference type="Proteomes" id="UP000231292"/>
    </source>
</evidence>
<evidence type="ECO:0000256" key="4">
    <source>
        <dbReference type="ARBA" id="ARBA00022605"/>
    </source>
</evidence>
<dbReference type="Pfam" id="PF01202">
    <property type="entry name" value="SKI"/>
    <property type="match status" value="1"/>
</dbReference>
<evidence type="ECO:0000256" key="9">
    <source>
        <dbReference type="ARBA" id="ARBA00023141"/>
    </source>
</evidence>
<dbReference type="PROSITE" id="PS01128">
    <property type="entry name" value="SHIKIMATE_KINASE"/>
    <property type="match status" value="1"/>
</dbReference>
<dbReference type="InterPro" id="IPR027417">
    <property type="entry name" value="P-loop_NTPase"/>
</dbReference>
<dbReference type="InterPro" id="IPR031322">
    <property type="entry name" value="Shikimate/glucono_kinase"/>
</dbReference>
<comment type="caution">
    <text evidence="12">The sequence shown here is derived from an EMBL/GenBank/DDBJ whole genome shotgun (WGS) entry which is preliminary data.</text>
</comment>
<accession>A0A2G9YL05</accession>
<dbReference type="HAMAP" id="MF_00109">
    <property type="entry name" value="Shikimate_kinase"/>
    <property type="match status" value="1"/>
</dbReference>
<comment type="cofactor">
    <cofactor evidence="11">
        <name>Mg(2+)</name>
        <dbReference type="ChEBI" id="CHEBI:18420"/>
    </cofactor>
    <text evidence="11">Binds 1 Mg(2+) ion per subunit.</text>
</comment>
<evidence type="ECO:0000256" key="7">
    <source>
        <dbReference type="ARBA" id="ARBA00022777"/>
    </source>
</evidence>
<sequence length="174" mass="19589">MNNIYLVGFMGTGKTAVGQELAKIKNWRFADLDELVELKERMTISDIFGRKGELWFRRIERRVLKEVAKEKGFVVACGGGVVLDEDNIKLMKTTGEIICLTAKPEVILKRVSGTAKRPLLNVPNPKERIELLLKLRAPYYAKADKTIDTSKLSVGQVVEKIIKVTSKKSKLSKK</sequence>
<name>A0A2G9YL05_9BACT</name>
<organism evidence="12 13">
    <name type="scientific">Candidatus Sherwoodlollariibacterium unditelluris</name>
    <dbReference type="NCBI Taxonomy" id="1974757"/>
    <lineage>
        <taxon>Bacteria</taxon>
        <taxon>Pseudomonadati</taxon>
        <taxon>Candidatus Omnitrophota</taxon>
        <taxon>Candidatus Sherwoodlollariibacterium</taxon>
    </lineage>
</organism>
<dbReference type="GO" id="GO:0005829">
    <property type="term" value="C:cytosol"/>
    <property type="evidence" value="ECO:0007669"/>
    <property type="project" value="TreeGrafter"/>
</dbReference>
<dbReference type="EC" id="2.7.1.71" evidence="3 11"/>
<dbReference type="PRINTS" id="PR01100">
    <property type="entry name" value="SHIKIMTKNASE"/>
</dbReference>
<dbReference type="GO" id="GO:0009073">
    <property type="term" value="P:aromatic amino acid family biosynthetic process"/>
    <property type="evidence" value="ECO:0007669"/>
    <property type="project" value="UniProtKB-KW"/>
</dbReference>
<keyword evidence="9 11" id="KW-0057">Aromatic amino acid biosynthesis</keyword>
<dbReference type="Proteomes" id="UP000231292">
    <property type="component" value="Unassembled WGS sequence"/>
</dbReference>
<keyword evidence="7 11" id="KW-0418">Kinase</keyword>
<dbReference type="SUPFAM" id="SSF52540">
    <property type="entry name" value="P-loop containing nucleoside triphosphate hydrolases"/>
    <property type="match status" value="1"/>
</dbReference>
<feature type="binding site" evidence="11">
    <location>
        <position position="136"/>
    </location>
    <ligand>
        <name>substrate</name>
    </ligand>
</feature>
<dbReference type="UniPathway" id="UPA00053">
    <property type="reaction ID" value="UER00088"/>
</dbReference>
<dbReference type="AlphaFoldDB" id="A0A2G9YL05"/>
<comment type="caution">
    <text evidence="11">Lacks conserved residue(s) required for the propagation of feature annotation.</text>
</comment>
<feature type="binding site" evidence="11">
    <location>
        <position position="117"/>
    </location>
    <ligand>
        <name>ATP</name>
        <dbReference type="ChEBI" id="CHEBI:30616"/>
    </ligand>
</feature>
<comment type="function">
    <text evidence="11">Catalyzes the specific phosphorylation of the 3-hydroxyl group of shikimic acid using ATP as a cosubstrate.</text>
</comment>
<protein>
    <recommendedName>
        <fullName evidence="3 11">Shikimate kinase</fullName>
        <shortName evidence="11">SK</shortName>
        <ecNumber evidence="3 11">2.7.1.71</ecNumber>
    </recommendedName>
</protein>
<dbReference type="PANTHER" id="PTHR21087:SF16">
    <property type="entry name" value="SHIKIMATE KINASE 1, CHLOROPLASTIC"/>
    <property type="match status" value="1"/>
</dbReference>
<dbReference type="CDD" id="cd00464">
    <property type="entry name" value="SK"/>
    <property type="match status" value="1"/>
</dbReference>
<keyword evidence="11" id="KW-0963">Cytoplasm</keyword>
<dbReference type="Gene3D" id="3.40.50.300">
    <property type="entry name" value="P-loop containing nucleotide triphosphate hydrolases"/>
    <property type="match status" value="1"/>
</dbReference>
<evidence type="ECO:0000256" key="2">
    <source>
        <dbReference type="ARBA" id="ARBA00006997"/>
    </source>
</evidence>
<feature type="binding site" evidence="11">
    <location>
        <begin position="11"/>
        <end position="16"/>
    </location>
    <ligand>
        <name>ATP</name>
        <dbReference type="ChEBI" id="CHEBI:30616"/>
    </ligand>
</feature>
<dbReference type="GO" id="GO:0008652">
    <property type="term" value="P:amino acid biosynthetic process"/>
    <property type="evidence" value="ECO:0007669"/>
    <property type="project" value="UniProtKB-KW"/>
</dbReference>
<evidence type="ECO:0000256" key="5">
    <source>
        <dbReference type="ARBA" id="ARBA00022679"/>
    </source>
</evidence>
<dbReference type="InterPro" id="IPR023000">
    <property type="entry name" value="Shikimate_kinase_CS"/>
</dbReference>
<evidence type="ECO:0000256" key="6">
    <source>
        <dbReference type="ARBA" id="ARBA00022741"/>
    </source>
</evidence>
<proteinExistence type="inferred from homology"/>
<comment type="similarity">
    <text evidence="2 11">Belongs to the shikimate kinase family.</text>
</comment>
<evidence type="ECO:0000256" key="11">
    <source>
        <dbReference type="HAMAP-Rule" id="MF_00109"/>
    </source>
</evidence>
<feature type="binding site" evidence="11">
    <location>
        <position position="15"/>
    </location>
    <ligand>
        <name>Mg(2+)</name>
        <dbReference type="ChEBI" id="CHEBI:18420"/>
    </ligand>
</feature>
<evidence type="ECO:0000256" key="8">
    <source>
        <dbReference type="ARBA" id="ARBA00022840"/>
    </source>
</evidence>
<dbReference type="GO" id="GO:0005524">
    <property type="term" value="F:ATP binding"/>
    <property type="evidence" value="ECO:0007669"/>
    <property type="project" value="UniProtKB-UniRule"/>
</dbReference>
<feature type="binding site" evidence="11">
    <location>
        <position position="33"/>
    </location>
    <ligand>
        <name>substrate</name>
    </ligand>
</feature>
<reference evidence="12 13" key="1">
    <citation type="submission" date="2017-09" db="EMBL/GenBank/DDBJ databases">
        <title>Depth-based differentiation of microbial function through sediment-hosted aquifers and enrichment of novel symbionts in the deep terrestrial subsurface.</title>
        <authorList>
            <person name="Probst A.J."/>
            <person name="Ladd B."/>
            <person name="Jarett J.K."/>
            <person name="Geller-Mcgrath D.E."/>
            <person name="Sieber C.M."/>
            <person name="Emerson J.B."/>
            <person name="Anantharaman K."/>
            <person name="Thomas B.C."/>
            <person name="Malmstrom R."/>
            <person name="Stieglmeier M."/>
            <person name="Klingl A."/>
            <person name="Woyke T."/>
            <person name="Ryan C.M."/>
            <person name="Banfield J.F."/>
        </authorList>
    </citation>
    <scope>NUCLEOTIDE SEQUENCE [LARGE SCALE GENOMIC DNA]</scope>
    <source>
        <strain evidence="12">CG23_combo_of_CG06-09_8_20_14_all_41_10</strain>
    </source>
</reference>
<dbReference type="GO" id="GO:0009423">
    <property type="term" value="P:chorismate biosynthetic process"/>
    <property type="evidence" value="ECO:0007669"/>
    <property type="project" value="UniProtKB-UniRule"/>
</dbReference>
<keyword evidence="11" id="KW-0460">Magnesium</keyword>
<dbReference type="PANTHER" id="PTHR21087">
    <property type="entry name" value="SHIKIMATE KINASE"/>
    <property type="match status" value="1"/>
</dbReference>
<keyword evidence="11" id="KW-0479">Metal-binding</keyword>
<evidence type="ECO:0000313" key="12">
    <source>
        <dbReference type="EMBL" id="PIP19916.1"/>
    </source>
</evidence>
<feature type="binding site" evidence="11">
    <location>
        <position position="57"/>
    </location>
    <ligand>
        <name>substrate</name>
    </ligand>
</feature>
<comment type="subunit">
    <text evidence="11">Monomer.</text>
</comment>
<gene>
    <name evidence="11" type="primary">aroK</name>
    <name evidence="12" type="ORF">COX41_00245</name>
</gene>
<dbReference type="EMBL" id="PCRK01000006">
    <property type="protein sequence ID" value="PIP19916.1"/>
    <property type="molecule type" value="Genomic_DNA"/>
</dbReference>
<keyword evidence="5 11" id="KW-0808">Transferase</keyword>
<feature type="binding site" evidence="11">
    <location>
        <position position="79"/>
    </location>
    <ligand>
        <name>substrate</name>
    </ligand>
</feature>
<keyword evidence="4 11" id="KW-0028">Amino-acid biosynthesis</keyword>
<comment type="pathway">
    <text evidence="1 11">Metabolic intermediate biosynthesis; chorismate biosynthesis; chorismate from D-erythrose 4-phosphate and phosphoenolpyruvate: step 5/7.</text>
</comment>
<evidence type="ECO:0000256" key="3">
    <source>
        <dbReference type="ARBA" id="ARBA00012154"/>
    </source>
</evidence>
<comment type="subcellular location">
    <subcellularLocation>
        <location evidence="11">Cytoplasm</location>
    </subcellularLocation>
</comment>
<dbReference type="GO" id="GO:0000287">
    <property type="term" value="F:magnesium ion binding"/>
    <property type="evidence" value="ECO:0007669"/>
    <property type="project" value="UniProtKB-UniRule"/>
</dbReference>
<evidence type="ECO:0000256" key="10">
    <source>
        <dbReference type="ARBA" id="ARBA00048567"/>
    </source>
</evidence>
<evidence type="ECO:0000256" key="1">
    <source>
        <dbReference type="ARBA" id="ARBA00004842"/>
    </source>
</evidence>
<keyword evidence="8 11" id="KW-0067">ATP-binding</keyword>
<dbReference type="GO" id="GO:0004765">
    <property type="term" value="F:shikimate kinase activity"/>
    <property type="evidence" value="ECO:0007669"/>
    <property type="project" value="UniProtKB-UniRule"/>
</dbReference>